<reference evidence="2 3" key="1">
    <citation type="submission" date="2018-09" db="EMBL/GenBank/DDBJ databases">
        <title>YIM PH21274 draft genome.</title>
        <authorList>
            <person name="Miao C."/>
        </authorList>
    </citation>
    <scope>NUCLEOTIDE SEQUENCE [LARGE SCALE GENOMIC DNA]</scope>
    <source>
        <strain evidence="2 3">YIM PH 21724</strain>
    </source>
</reference>
<comment type="caution">
    <text evidence="2">The sequence shown here is derived from an EMBL/GenBank/DDBJ whole genome shotgun (WGS) entry which is preliminary data.</text>
</comment>
<accession>A0A3A4KF93</accession>
<dbReference type="SUPFAM" id="SSF49842">
    <property type="entry name" value="TNF-like"/>
    <property type="match status" value="1"/>
</dbReference>
<gene>
    <name evidence="2" type="ORF">D5S18_22080</name>
</gene>
<keyword evidence="3" id="KW-1185">Reference proteome</keyword>
<evidence type="ECO:0000313" key="2">
    <source>
        <dbReference type="EMBL" id="RJO72968.1"/>
    </source>
</evidence>
<feature type="compositionally biased region" description="Basic and acidic residues" evidence="1">
    <location>
        <begin position="1"/>
        <end position="20"/>
    </location>
</feature>
<dbReference type="Gene3D" id="2.60.120.40">
    <property type="match status" value="1"/>
</dbReference>
<organism evidence="2 3">
    <name type="scientific">Nocardia panacis</name>
    <dbReference type="NCBI Taxonomy" id="2340916"/>
    <lineage>
        <taxon>Bacteria</taxon>
        <taxon>Bacillati</taxon>
        <taxon>Actinomycetota</taxon>
        <taxon>Actinomycetes</taxon>
        <taxon>Mycobacteriales</taxon>
        <taxon>Nocardiaceae</taxon>
        <taxon>Nocardia</taxon>
    </lineage>
</organism>
<dbReference type="InterPro" id="IPR008983">
    <property type="entry name" value="Tumour_necrosis_fac-like_dom"/>
</dbReference>
<proteinExistence type="predicted"/>
<name>A0A3A4KF93_9NOCA</name>
<evidence type="ECO:0000256" key="1">
    <source>
        <dbReference type="SAM" id="MobiDB-lite"/>
    </source>
</evidence>
<dbReference type="Proteomes" id="UP000266677">
    <property type="component" value="Unassembled WGS sequence"/>
</dbReference>
<evidence type="ECO:0000313" key="3">
    <source>
        <dbReference type="Proteomes" id="UP000266677"/>
    </source>
</evidence>
<dbReference type="EMBL" id="QZFU01000024">
    <property type="protein sequence ID" value="RJO72968.1"/>
    <property type="molecule type" value="Genomic_DNA"/>
</dbReference>
<protein>
    <submittedName>
        <fullName evidence="2">Uncharacterized protein</fullName>
    </submittedName>
</protein>
<feature type="region of interest" description="Disordered" evidence="1">
    <location>
        <begin position="1"/>
        <end position="26"/>
    </location>
</feature>
<sequence length="215" mass="22035">MRPARTDAEWARETSRRIESVENPTSQRIGPWVLSASADGHLIASHVEGGSTILARKPSGGENDPDAISDLTPPAVTVTCTALQTISGANGTIMWDGAADQVGGNWTGGKKTFDAVMVPVSGVYDIAATVWFSAGNAFLTAAVMVNGETRVAGRIADGSGTPWPSVTVAGQLPLQAGDAVSLFAEAAGTSRNVGAAPIFAQPIPTSMSLSLVSRS</sequence>
<dbReference type="AlphaFoldDB" id="A0A3A4KF93"/>